<dbReference type="EMBL" id="AF484338">
    <property type="protein sequence ID" value="AAP74627.1"/>
    <property type="molecule type" value="Genomic_DNA"/>
</dbReference>
<feature type="transmembrane region" description="Helical" evidence="8">
    <location>
        <begin position="55"/>
        <end position="79"/>
    </location>
</feature>
<name>Q7Y7M3_RUDPH</name>
<feature type="transmembrane region" description="Helical" evidence="8">
    <location>
        <begin position="412"/>
        <end position="435"/>
    </location>
</feature>
<comment type="function">
    <text evidence="8">Core subunit of the mitochondrial membrane respiratory chain NADH dehydrogenase (Complex I) which catalyzes electron transfer from NADH through the respiratory chain, using ubiquinone as an electron acceptor. Essential for the catalytic activity and assembly of complex I.</text>
</comment>
<evidence type="ECO:0000256" key="6">
    <source>
        <dbReference type="ARBA" id="ARBA00023136"/>
    </source>
</evidence>
<feature type="transmembrane region" description="Helical" evidence="8">
    <location>
        <begin position="91"/>
        <end position="111"/>
    </location>
</feature>
<feature type="transmembrane region" description="Helical" evidence="8">
    <location>
        <begin position="487"/>
        <end position="510"/>
    </location>
</feature>
<evidence type="ECO:0000259" key="10">
    <source>
        <dbReference type="Pfam" id="PF00662"/>
    </source>
</evidence>
<evidence type="ECO:0000256" key="2">
    <source>
        <dbReference type="ARBA" id="ARBA00012944"/>
    </source>
</evidence>
<keyword evidence="8" id="KW-0520">NAD</keyword>
<dbReference type="PANTHER" id="PTHR42829">
    <property type="entry name" value="NADH-UBIQUINONE OXIDOREDUCTASE CHAIN 5"/>
    <property type="match status" value="1"/>
</dbReference>
<dbReference type="GO" id="GO:0042773">
    <property type="term" value="P:ATP synthesis coupled electron transport"/>
    <property type="evidence" value="ECO:0007669"/>
    <property type="project" value="InterPro"/>
</dbReference>
<comment type="similarity">
    <text evidence="8">Belongs to the complex I subunit 5 family.</text>
</comment>
<keyword evidence="6 8" id="KW-0472">Membrane</keyword>
<dbReference type="EC" id="7.1.1.2" evidence="2 8"/>
<dbReference type="AlphaFoldDB" id="Q7Y7M3"/>
<feature type="transmembrane region" description="Helical" evidence="8">
    <location>
        <begin position="171"/>
        <end position="188"/>
    </location>
</feature>
<feature type="transmembrane region" description="Helical" evidence="8">
    <location>
        <begin position="366"/>
        <end position="391"/>
    </location>
</feature>
<evidence type="ECO:0000256" key="7">
    <source>
        <dbReference type="ARBA" id="ARBA00049551"/>
    </source>
</evidence>
<dbReference type="Pfam" id="PF00361">
    <property type="entry name" value="Proton_antipo_M"/>
    <property type="match status" value="1"/>
</dbReference>
<evidence type="ECO:0000256" key="8">
    <source>
        <dbReference type="RuleBase" id="RU003404"/>
    </source>
</evidence>
<evidence type="ECO:0000256" key="3">
    <source>
        <dbReference type="ARBA" id="ARBA00021096"/>
    </source>
</evidence>
<dbReference type="GO" id="GO:0008137">
    <property type="term" value="F:NADH dehydrogenase (ubiquinone) activity"/>
    <property type="evidence" value="ECO:0007669"/>
    <property type="project" value="UniProtKB-EC"/>
</dbReference>
<feature type="transmembrane region" description="Helical" evidence="8">
    <location>
        <begin position="447"/>
        <end position="467"/>
    </location>
</feature>
<dbReference type="PANTHER" id="PTHR42829:SF2">
    <property type="entry name" value="NADH-UBIQUINONE OXIDOREDUCTASE CHAIN 5"/>
    <property type="match status" value="1"/>
</dbReference>
<geneLocation type="mitochondrion" evidence="11"/>
<feature type="transmembrane region" description="Helical" evidence="8">
    <location>
        <begin position="540"/>
        <end position="559"/>
    </location>
</feature>
<organism evidence="11">
    <name type="scientific">Ruditapes philippinarum</name>
    <name type="common">Japanese carpet shell</name>
    <name type="synonym">Venerupis philippinarum</name>
    <dbReference type="NCBI Taxonomy" id="129788"/>
    <lineage>
        <taxon>Eukaryota</taxon>
        <taxon>Metazoa</taxon>
        <taxon>Spiralia</taxon>
        <taxon>Lophotrochozoa</taxon>
        <taxon>Mollusca</taxon>
        <taxon>Bivalvia</taxon>
        <taxon>Autobranchia</taxon>
        <taxon>Heteroconchia</taxon>
        <taxon>Euheterodonta</taxon>
        <taxon>Imparidentia</taxon>
        <taxon>Neoheterodontei</taxon>
        <taxon>Venerida</taxon>
        <taxon>Veneroidea</taxon>
        <taxon>Veneridae</taxon>
        <taxon>Ruditapes</taxon>
    </lineage>
</organism>
<protein>
    <recommendedName>
        <fullName evidence="3 8">NADH-ubiquinone oxidoreductase chain 5</fullName>
        <ecNumber evidence="2 8">7.1.1.2</ecNumber>
    </recommendedName>
</protein>
<reference evidence="11" key="1">
    <citation type="journal article" date="2003" name="Genetics">
        <title>Molecular evolution and recombination in gender-associated mitochondrial DNAs of the Manila clam Tapes philippinarum.</title>
        <authorList>
            <person name="Passamonti M."/>
            <person name="Boore J.L."/>
            <person name="Scali V."/>
        </authorList>
    </citation>
    <scope>NUCLEOTIDE SEQUENCE</scope>
    <source>
        <tissue evidence="11">Gonad</tissue>
    </source>
</reference>
<dbReference type="GO" id="GO:0016020">
    <property type="term" value="C:membrane"/>
    <property type="evidence" value="ECO:0007669"/>
    <property type="project" value="UniProtKB-SubCell"/>
</dbReference>
<feature type="transmembrane region" description="Helical" evidence="8">
    <location>
        <begin position="239"/>
        <end position="258"/>
    </location>
</feature>
<proteinExistence type="inferred from homology"/>
<accession>Q7Y7M3</accession>
<dbReference type="InterPro" id="IPR001750">
    <property type="entry name" value="ND/Mrp_TM"/>
</dbReference>
<keyword evidence="8" id="KW-0813">Transport</keyword>
<feature type="transmembrane region" description="Helical" evidence="8">
    <location>
        <begin position="209"/>
        <end position="227"/>
    </location>
</feature>
<keyword evidence="8" id="KW-0830">Ubiquinone</keyword>
<evidence type="ECO:0000256" key="4">
    <source>
        <dbReference type="ARBA" id="ARBA00022692"/>
    </source>
</evidence>
<feature type="domain" description="NADH-Ubiquinone oxidoreductase (complex I) chain 5 N-terminal" evidence="10">
    <location>
        <begin position="47"/>
        <end position="89"/>
    </location>
</feature>
<gene>
    <name evidence="11" type="primary">Nad5</name>
</gene>
<dbReference type="PRINTS" id="PR01434">
    <property type="entry name" value="NADHDHGNASE5"/>
</dbReference>
<dbReference type="Pfam" id="PF00662">
    <property type="entry name" value="Proton_antipo_N"/>
    <property type="match status" value="1"/>
</dbReference>
<comment type="catalytic activity">
    <reaction evidence="7 8">
        <text>a ubiquinone + NADH + 5 H(+)(in) = a ubiquinol + NAD(+) + 4 H(+)(out)</text>
        <dbReference type="Rhea" id="RHEA:29091"/>
        <dbReference type="Rhea" id="RHEA-COMP:9565"/>
        <dbReference type="Rhea" id="RHEA-COMP:9566"/>
        <dbReference type="ChEBI" id="CHEBI:15378"/>
        <dbReference type="ChEBI" id="CHEBI:16389"/>
        <dbReference type="ChEBI" id="CHEBI:17976"/>
        <dbReference type="ChEBI" id="CHEBI:57540"/>
        <dbReference type="ChEBI" id="CHEBI:57945"/>
        <dbReference type="EC" id="7.1.1.2"/>
    </reaction>
</comment>
<evidence type="ECO:0000256" key="1">
    <source>
        <dbReference type="ARBA" id="ARBA00004141"/>
    </source>
</evidence>
<dbReference type="InterPro" id="IPR001516">
    <property type="entry name" value="Proton_antipo_N"/>
</dbReference>
<keyword evidence="5 8" id="KW-1133">Transmembrane helix</keyword>
<feature type="transmembrane region" description="Helical" evidence="8">
    <location>
        <begin position="335"/>
        <end position="354"/>
    </location>
</feature>
<dbReference type="EMBL" id="AF484337">
    <property type="protein sequence ID" value="AAP74620.1"/>
    <property type="molecule type" value="Genomic_DNA"/>
</dbReference>
<evidence type="ECO:0000259" key="9">
    <source>
        <dbReference type="Pfam" id="PF00361"/>
    </source>
</evidence>
<feature type="transmembrane region" description="Helical" evidence="8">
    <location>
        <begin position="12"/>
        <end position="35"/>
    </location>
</feature>
<dbReference type="InterPro" id="IPR003945">
    <property type="entry name" value="NU5C-like"/>
</dbReference>
<keyword evidence="4 8" id="KW-0812">Transmembrane</keyword>
<comment type="subcellular location">
    <subcellularLocation>
        <location evidence="1">Membrane</location>
        <topology evidence="1">Multi-pass membrane protein</topology>
    </subcellularLocation>
</comment>
<keyword evidence="8 11" id="KW-0496">Mitochondrion</keyword>
<evidence type="ECO:0000313" key="11">
    <source>
        <dbReference type="EMBL" id="AAP74620.1"/>
    </source>
</evidence>
<feature type="transmembrane region" description="Helical" evidence="8">
    <location>
        <begin position="117"/>
        <end position="135"/>
    </location>
</feature>
<dbReference type="GO" id="GO:0003954">
    <property type="term" value="F:NADH dehydrogenase activity"/>
    <property type="evidence" value="ECO:0007669"/>
    <property type="project" value="TreeGrafter"/>
</dbReference>
<dbReference type="GO" id="GO:0015990">
    <property type="term" value="P:electron transport coupled proton transport"/>
    <property type="evidence" value="ECO:0007669"/>
    <property type="project" value="TreeGrafter"/>
</dbReference>
<feature type="transmembrane region" description="Helical" evidence="8">
    <location>
        <begin position="265"/>
        <end position="291"/>
    </location>
</feature>
<evidence type="ECO:0000256" key="5">
    <source>
        <dbReference type="ARBA" id="ARBA00022989"/>
    </source>
</evidence>
<sequence>MSPCCNAALSKFFFFFLFFYLAVVAGVFNGGALVLEWELSEKLFVETSFCLVLDWISCLFSMSVLYISGCVCVFSGFYLSHDKFLEKFFVLLKLFVVSMVVLVLFPSYLGLMVGWDGLGVISFLLVIYYLSSCSLSSGMITVLSNRVGDVCFILAISLMSSSLSFGMWGESFVSGFVLGIFLMMGSMTKSAQVPFSAWLPEAMSAPTPVSSLVHSSTLVTAGVYVLIRFSAYLSEFEMYMLSISSMVTMLLAGSSACMESDLKKVVALSTLSQVGMMMFAISLGANVIAFFHLLVHAFFKALMFMCMGGVIYYSGSCQDSRFLGGVWNKLPFTSCLFLFSNFSLMGFPFFSGFYSKELIVGAALSLNVGLMAVVLFFMCLAFTISYSFRTLNLVMQDMSVFSLKFYSMENGYYLSSLLLMMNGAISTSLIMQSILKEFSTVSFVNPSVFYSVLLLLVMFFFNLVLLFNCLSKKSFMSLTKNFLKSMWFLSIISGNFISSKLLMMISSYIVYVEMGWIRAFIGSKVINSISMVFRNKIWEMNMNFFGVILFVFLSVFLILKVF</sequence>
<feature type="domain" description="NADH:quinone oxidoreductase/Mrp antiporter transmembrane" evidence="9">
    <location>
        <begin position="109"/>
        <end position="376"/>
    </location>
</feature>